<accession>A0A1G9QFG4</accession>
<name>A0A1G9QFG4_9FLAO</name>
<proteinExistence type="predicted"/>
<dbReference type="STRING" id="192904.SAMN04488514_10520"/>
<dbReference type="AlphaFoldDB" id="A0A1G9QFG4"/>
<keyword evidence="2" id="KW-1185">Reference proteome</keyword>
<protein>
    <recommendedName>
        <fullName evidence="3">DUF4837 domain-containing protein</fullName>
    </recommendedName>
</protein>
<dbReference type="Pfam" id="PF16125">
    <property type="entry name" value="DUF4837"/>
    <property type="match status" value="1"/>
</dbReference>
<gene>
    <name evidence="1" type="ORF">SAMN04488514_10520</name>
</gene>
<dbReference type="EMBL" id="FNGV01000005">
    <property type="protein sequence ID" value="SDM09834.1"/>
    <property type="molecule type" value="Genomic_DNA"/>
</dbReference>
<organism evidence="1 2">
    <name type="scientific">Kriegella aquimaris</name>
    <dbReference type="NCBI Taxonomy" id="192904"/>
    <lineage>
        <taxon>Bacteria</taxon>
        <taxon>Pseudomonadati</taxon>
        <taxon>Bacteroidota</taxon>
        <taxon>Flavobacteriia</taxon>
        <taxon>Flavobacteriales</taxon>
        <taxon>Flavobacteriaceae</taxon>
        <taxon>Kriegella</taxon>
    </lineage>
</organism>
<evidence type="ECO:0000313" key="2">
    <source>
        <dbReference type="Proteomes" id="UP000199440"/>
    </source>
</evidence>
<evidence type="ECO:0000313" key="1">
    <source>
        <dbReference type="EMBL" id="SDM09834.1"/>
    </source>
</evidence>
<sequence length="332" mass="37946">MKKIQFLCILLFLVAIVSCKDENQKNYKPNSIGAINSLAVVMDTELWQGEVGDKIREHFAAPVMVLTQDEPLFTIEQMPKRVFTGTTRNRRLVLYVQKDTLNVAHIKTDLYASPQKIGVIKGTTEKEIIENIDEKADEIITAFKELELEVSQKNFLKSLNKEKALEEKFGISIDLPSIYRIDKQQDNFVWIAREIQKGNMNIIAYSMPSDSFKNDSTLVKDIVRMRDSIGQKYIPGPDVKGKVTYMRTEPAFSPAIFPVEIAGRKAVEVRGIWDVKNYPMAGPFISYIINDKENDRILVLEGFTFAPATNKRDDMFQLEAILKTVKFHSQKK</sequence>
<reference evidence="1 2" key="1">
    <citation type="submission" date="2016-10" db="EMBL/GenBank/DDBJ databases">
        <authorList>
            <person name="de Groot N.N."/>
        </authorList>
    </citation>
    <scope>NUCLEOTIDE SEQUENCE [LARGE SCALE GENOMIC DNA]</scope>
    <source>
        <strain evidence="1 2">DSM 19886</strain>
    </source>
</reference>
<dbReference type="OrthoDB" id="1115230at2"/>
<evidence type="ECO:0008006" key="3">
    <source>
        <dbReference type="Google" id="ProtNLM"/>
    </source>
</evidence>
<dbReference type="RefSeq" id="WP_089888993.1">
    <property type="nucleotide sequence ID" value="NZ_FNGV01000005.1"/>
</dbReference>
<dbReference type="InterPro" id="IPR032286">
    <property type="entry name" value="DUF4837"/>
</dbReference>
<dbReference type="Proteomes" id="UP000199440">
    <property type="component" value="Unassembled WGS sequence"/>
</dbReference>
<dbReference type="PROSITE" id="PS51257">
    <property type="entry name" value="PROKAR_LIPOPROTEIN"/>
    <property type="match status" value="1"/>
</dbReference>